<keyword evidence="2" id="KW-0808">Transferase</keyword>
<dbReference type="Proteomes" id="UP000253961">
    <property type="component" value="Unassembled WGS sequence"/>
</dbReference>
<dbReference type="AlphaFoldDB" id="A0A369PPT5"/>
<name>A0A369PPT5_9SPHI</name>
<dbReference type="RefSeq" id="WP_115404959.1">
    <property type="nucleotide sequence ID" value="NZ_QPKV01000015.1"/>
</dbReference>
<sequence>MSTADHRKLNVLFILHLPPPVHGAAIANNYIKNSQLINNDHNTDYVSLATNTVLAETGKGSIKKVFKFLSILGKVVKLISTKKYDLCYLSLTANGPAFYKDIIVVSLLKLTNKKILYHFHNKGVALAKQTKINNLLYRFAFKNTQSILLSKYLYSDIDKFVNEKQVFYCSYGIPASTIDIQNKPQKNTNNPKVSLLYLSNMMIEKGVYVLLEACVLLKKSNVPFICNFVGGWVDITPGEFENFVMENNLSEHVFAHGPKYAEEKLNFFNNADVFVFPTFYHYEAFPLVNLEAMQHGLPIISTTEGGIPDMISEGETGFLIPRKNAEELANKIQYFIDNPDMAKVMGAKGKEHFDARFTIDNFEKNISKIISEAGSKAIQN</sequence>
<gene>
    <name evidence="2" type="ORF">DU508_22700</name>
</gene>
<reference evidence="2 3" key="1">
    <citation type="submission" date="2018-07" db="EMBL/GenBank/DDBJ databases">
        <title>Pedobacter sp. nov., isolated from soil.</title>
        <authorList>
            <person name="Zhou L.Y."/>
            <person name="Du Z.J."/>
        </authorList>
    </citation>
    <scope>NUCLEOTIDE SEQUENCE [LARGE SCALE GENOMIC DNA]</scope>
    <source>
        <strain evidence="2 3">JDX94</strain>
    </source>
</reference>
<dbReference type="OrthoDB" id="9792322at2"/>
<accession>A0A369PPT5</accession>
<dbReference type="EMBL" id="QPKV01000015">
    <property type="protein sequence ID" value="RDC54300.1"/>
    <property type="molecule type" value="Genomic_DNA"/>
</dbReference>
<dbReference type="Gene3D" id="3.40.50.2000">
    <property type="entry name" value="Glycogen Phosphorylase B"/>
    <property type="match status" value="2"/>
</dbReference>
<protein>
    <submittedName>
        <fullName evidence="2">Glycosyltransferase</fullName>
    </submittedName>
</protein>
<keyword evidence="3" id="KW-1185">Reference proteome</keyword>
<comment type="caution">
    <text evidence="2">The sequence shown here is derived from an EMBL/GenBank/DDBJ whole genome shotgun (WGS) entry which is preliminary data.</text>
</comment>
<dbReference type="Pfam" id="PF00534">
    <property type="entry name" value="Glycos_transf_1"/>
    <property type="match status" value="1"/>
</dbReference>
<feature type="domain" description="Glycosyl transferase family 1" evidence="1">
    <location>
        <begin position="182"/>
        <end position="351"/>
    </location>
</feature>
<organism evidence="2 3">
    <name type="scientific">Pedobacter chinensis</name>
    <dbReference type="NCBI Taxonomy" id="2282421"/>
    <lineage>
        <taxon>Bacteria</taxon>
        <taxon>Pseudomonadati</taxon>
        <taxon>Bacteroidota</taxon>
        <taxon>Sphingobacteriia</taxon>
        <taxon>Sphingobacteriales</taxon>
        <taxon>Sphingobacteriaceae</taxon>
        <taxon>Pedobacter</taxon>
    </lineage>
</organism>
<dbReference type="InterPro" id="IPR001296">
    <property type="entry name" value="Glyco_trans_1"/>
</dbReference>
<dbReference type="GO" id="GO:0016757">
    <property type="term" value="F:glycosyltransferase activity"/>
    <property type="evidence" value="ECO:0007669"/>
    <property type="project" value="InterPro"/>
</dbReference>
<dbReference type="PANTHER" id="PTHR12526">
    <property type="entry name" value="GLYCOSYLTRANSFERASE"/>
    <property type="match status" value="1"/>
</dbReference>
<dbReference type="PANTHER" id="PTHR12526:SF637">
    <property type="entry name" value="GLYCOSYLTRANSFERASE EPSF-RELATED"/>
    <property type="match status" value="1"/>
</dbReference>
<dbReference type="SUPFAM" id="SSF53756">
    <property type="entry name" value="UDP-Glycosyltransferase/glycogen phosphorylase"/>
    <property type="match status" value="1"/>
</dbReference>
<proteinExistence type="predicted"/>
<evidence type="ECO:0000313" key="2">
    <source>
        <dbReference type="EMBL" id="RDC54300.1"/>
    </source>
</evidence>
<evidence type="ECO:0000259" key="1">
    <source>
        <dbReference type="Pfam" id="PF00534"/>
    </source>
</evidence>
<evidence type="ECO:0000313" key="3">
    <source>
        <dbReference type="Proteomes" id="UP000253961"/>
    </source>
</evidence>
<dbReference type="CDD" id="cd03801">
    <property type="entry name" value="GT4_PimA-like"/>
    <property type="match status" value="1"/>
</dbReference>